<name>A0A7W1XBR2_9BACL</name>
<feature type="active site" description="Tele-phosphohistidine intermediate" evidence="3">
    <location>
        <position position="10"/>
    </location>
</feature>
<dbReference type="Gene3D" id="3.40.50.1240">
    <property type="entry name" value="Phosphoglycerate mutase-like"/>
    <property type="match status" value="1"/>
</dbReference>
<feature type="binding site" evidence="4">
    <location>
        <begin position="9"/>
        <end position="16"/>
    </location>
    <ligand>
        <name>substrate</name>
    </ligand>
</feature>
<sequence length="207" mass="24061">METEVYLVRHGETEWNTEKRIQGHRDVPLSKTGEKQVELLAQYLRQHSFQAVYASDLVRARRTAERIAGQWGLPVTCLSEFREQRVGEWEGMLLEEVKRKYPDWEKYRMHGGMFGIEPIEEVQARFVRKFNELVDKHRGKRILIVAHGLCLNLAISFLTEGEYGYGKGILQNTSITRLVSRENAGWTVKAYNVTPHLQQGKERFIDG</sequence>
<dbReference type="PROSITE" id="PS00175">
    <property type="entry name" value="PG_MUTASE"/>
    <property type="match status" value="1"/>
</dbReference>
<organism evidence="5 6">
    <name type="scientific">Thermoactinomyces daqus</name>
    <dbReference type="NCBI Taxonomy" id="1329516"/>
    <lineage>
        <taxon>Bacteria</taxon>
        <taxon>Bacillati</taxon>
        <taxon>Bacillota</taxon>
        <taxon>Bacilli</taxon>
        <taxon>Bacillales</taxon>
        <taxon>Thermoactinomycetaceae</taxon>
        <taxon>Thermoactinomyces</taxon>
    </lineage>
</organism>
<dbReference type="CDD" id="cd07067">
    <property type="entry name" value="HP_PGM_like"/>
    <property type="match status" value="1"/>
</dbReference>
<protein>
    <submittedName>
        <fullName evidence="5">Histidine phosphatase family protein</fullName>
    </submittedName>
</protein>
<dbReference type="PANTHER" id="PTHR48100:SF1">
    <property type="entry name" value="HISTIDINE PHOSPHATASE FAMILY PROTEIN-RELATED"/>
    <property type="match status" value="1"/>
</dbReference>
<proteinExistence type="predicted"/>
<keyword evidence="6" id="KW-1185">Reference proteome</keyword>
<dbReference type="InterPro" id="IPR050275">
    <property type="entry name" value="PGM_Phosphatase"/>
</dbReference>
<dbReference type="GO" id="GO:0006003">
    <property type="term" value="P:fructose 2,6-bisphosphate metabolic process"/>
    <property type="evidence" value="ECO:0007669"/>
    <property type="project" value="InterPro"/>
</dbReference>
<dbReference type="InterPro" id="IPR029033">
    <property type="entry name" value="His_PPase_superfam"/>
</dbReference>
<dbReference type="GO" id="GO:0016791">
    <property type="term" value="F:phosphatase activity"/>
    <property type="evidence" value="ECO:0007669"/>
    <property type="project" value="TreeGrafter"/>
</dbReference>
<dbReference type="EMBL" id="JACEIP010000019">
    <property type="protein sequence ID" value="MBA4543686.1"/>
    <property type="molecule type" value="Genomic_DNA"/>
</dbReference>
<keyword evidence="1" id="KW-0324">Glycolysis</keyword>
<evidence type="ECO:0000256" key="1">
    <source>
        <dbReference type="ARBA" id="ARBA00023152"/>
    </source>
</evidence>
<evidence type="ECO:0000313" key="5">
    <source>
        <dbReference type="EMBL" id="MBA4543686.1"/>
    </source>
</evidence>
<comment type="caution">
    <text evidence="5">The sequence shown here is derived from an EMBL/GenBank/DDBJ whole genome shotgun (WGS) entry which is preliminary data.</text>
</comment>
<dbReference type="PRINTS" id="PR00991">
    <property type="entry name" value="6PFRUCTKNASE"/>
</dbReference>
<evidence type="ECO:0000256" key="4">
    <source>
        <dbReference type="PIRSR" id="PIRSR613078-2"/>
    </source>
</evidence>
<dbReference type="PANTHER" id="PTHR48100">
    <property type="entry name" value="BROAD-SPECIFICITY PHOSPHATASE YOR283W-RELATED"/>
    <property type="match status" value="1"/>
</dbReference>
<feature type="binding site" evidence="4">
    <location>
        <position position="59"/>
    </location>
    <ligand>
        <name>substrate</name>
    </ligand>
</feature>
<dbReference type="OrthoDB" id="9782128at2"/>
<evidence type="ECO:0000313" key="6">
    <source>
        <dbReference type="Proteomes" id="UP000530514"/>
    </source>
</evidence>
<dbReference type="GO" id="GO:0005524">
    <property type="term" value="F:ATP binding"/>
    <property type="evidence" value="ECO:0007669"/>
    <property type="project" value="InterPro"/>
</dbReference>
<dbReference type="SUPFAM" id="SSF53254">
    <property type="entry name" value="Phosphoglycerate mutase-like"/>
    <property type="match status" value="1"/>
</dbReference>
<reference evidence="5 6" key="1">
    <citation type="submission" date="2020-07" db="EMBL/GenBank/DDBJ databases">
        <authorList>
            <person name="Feng H."/>
        </authorList>
    </citation>
    <scope>NUCLEOTIDE SEQUENCE [LARGE SCALE GENOMIC DNA]</scope>
    <source>
        <strain evidence="6">s-11</strain>
    </source>
</reference>
<dbReference type="SMART" id="SM00855">
    <property type="entry name" value="PGAM"/>
    <property type="match status" value="1"/>
</dbReference>
<dbReference type="InterPro" id="IPR001345">
    <property type="entry name" value="PG/BPGM_mutase_AS"/>
</dbReference>
<keyword evidence="2" id="KW-0413">Isomerase</keyword>
<gene>
    <name evidence="5" type="ORF">H1164_12380</name>
</gene>
<dbReference type="Pfam" id="PF00300">
    <property type="entry name" value="His_Phos_1"/>
    <property type="match status" value="1"/>
</dbReference>
<dbReference type="AlphaFoldDB" id="A0A7W1XBR2"/>
<dbReference type="RefSeq" id="WP_033099071.1">
    <property type="nucleotide sequence ID" value="NZ_JACEIP010000019.1"/>
</dbReference>
<feature type="active site" description="Proton donor/acceptor" evidence="3">
    <location>
        <position position="83"/>
    </location>
</feature>
<dbReference type="GO" id="GO:0005737">
    <property type="term" value="C:cytoplasm"/>
    <property type="evidence" value="ECO:0007669"/>
    <property type="project" value="TreeGrafter"/>
</dbReference>
<dbReference type="InterPro" id="IPR013078">
    <property type="entry name" value="His_Pase_superF_clade-1"/>
</dbReference>
<accession>A0A7W1XBR2</accession>
<evidence type="ECO:0000256" key="3">
    <source>
        <dbReference type="PIRSR" id="PIRSR613078-1"/>
    </source>
</evidence>
<dbReference type="Proteomes" id="UP000530514">
    <property type="component" value="Unassembled WGS sequence"/>
</dbReference>
<evidence type="ECO:0000256" key="2">
    <source>
        <dbReference type="ARBA" id="ARBA00023235"/>
    </source>
</evidence>
<dbReference type="InterPro" id="IPR003094">
    <property type="entry name" value="6Pfruct_kin"/>
</dbReference>